<dbReference type="InterPro" id="IPR020479">
    <property type="entry name" value="HD_metazoa"/>
</dbReference>
<comment type="subcellular location">
    <subcellularLocation>
        <location evidence="1 6 7">Nucleus</location>
    </subcellularLocation>
</comment>
<dbReference type="PRINTS" id="PR00024">
    <property type="entry name" value="HOMEOBOX"/>
</dbReference>
<gene>
    <name evidence="9" type="ORF">PACLA_8A037541</name>
</gene>
<dbReference type="InterPro" id="IPR001356">
    <property type="entry name" value="HD"/>
</dbReference>
<reference evidence="9" key="1">
    <citation type="submission" date="2020-04" db="EMBL/GenBank/DDBJ databases">
        <authorList>
            <person name="Alioto T."/>
            <person name="Alioto T."/>
            <person name="Gomez Garrido J."/>
        </authorList>
    </citation>
    <scope>NUCLEOTIDE SEQUENCE</scope>
    <source>
        <strain evidence="9">A484AB</strain>
    </source>
</reference>
<dbReference type="GO" id="GO:0000981">
    <property type="term" value="F:DNA-binding transcription factor activity, RNA polymerase II-specific"/>
    <property type="evidence" value="ECO:0007669"/>
    <property type="project" value="InterPro"/>
</dbReference>
<dbReference type="InterPro" id="IPR000047">
    <property type="entry name" value="HTH_motif"/>
</dbReference>
<dbReference type="InterPro" id="IPR009057">
    <property type="entry name" value="Homeodomain-like_sf"/>
</dbReference>
<dbReference type="PROSITE" id="PS50071">
    <property type="entry name" value="HOMEOBOX_2"/>
    <property type="match status" value="1"/>
</dbReference>
<dbReference type="PRINTS" id="PR00031">
    <property type="entry name" value="HTHREPRESSR"/>
</dbReference>
<dbReference type="PANTHER" id="PTHR24333">
    <property type="entry name" value="HOMEO BOX HB9 LIKE A-RELATED"/>
    <property type="match status" value="1"/>
</dbReference>
<dbReference type="OrthoDB" id="6159439at2759"/>
<evidence type="ECO:0000256" key="5">
    <source>
        <dbReference type="ARBA" id="ARBA00023242"/>
    </source>
</evidence>
<evidence type="ECO:0000256" key="3">
    <source>
        <dbReference type="ARBA" id="ARBA00023125"/>
    </source>
</evidence>
<dbReference type="SMART" id="SM00389">
    <property type="entry name" value="HOX"/>
    <property type="match status" value="1"/>
</dbReference>
<keyword evidence="10" id="KW-1185">Reference proteome</keyword>
<evidence type="ECO:0000256" key="6">
    <source>
        <dbReference type="PROSITE-ProRule" id="PRU00108"/>
    </source>
</evidence>
<evidence type="ECO:0000256" key="2">
    <source>
        <dbReference type="ARBA" id="ARBA00022473"/>
    </source>
</evidence>
<dbReference type="EMBL" id="CACRXK020012835">
    <property type="protein sequence ID" value="CAB4024097.1"/>
    <property type="molecule type" value="Genomic_DNA"/>
</dbReference>
<evidence type="ECO:0000256" key="4">
    <source>
        <dbReference type="ARBA" id="ARBA00023155"/>
    </source>
</evidence>
<evidence type="ECO:0000256" key="1">
    <source>
        <dbReference type="ARBA" id="ARBA00004123"/>
    </source>
</evidence>
<dbReference type="Gene3D" id="1.10.10.60">
    <property type="entry name" value="Homeodomain-like"/>
    <property type="match status" value="1"/>
</dbReference>
<evidence type="ECO:0000313" key="9">
    <source>
        <dbReference type="EMBL" id="CAB4024097.1"/>
    </source>
</evidence>
<dbReference type="SUPFAM" id="SSF46689">
    <property type="entry name" value="Homeodomain-like"/>
    <property type="match status" value="1"/>
</dbReference>
<feature type="region of interest" description="Disordered" evidence="8">
    <location>
        <begin position="20"/>
        <end position="65"/>
    </location>
</feature>
<dbReference type="GO" id="GO:0048663">
    <property type="term" value="P:neuron fate commitment"/>
    <property type="evidence" value="ECO:0007669"/>
    <property type="project" value="UniProtKB-ARBA"/>
</dbReference>
<dbReference type="PROSITE" id="PS00027">
    <property type="entry name" value="HOMEOBOX_1"/>
    <property type="match status" value="1"/>
</dbReference>
<dbReference type="GO" id="GO:0003677">
    <property type="term" value="F:DNA binding"/>
    <property type="evidence" value="ECO:0007669"/>
    <property type="project" value="UniProtKB-UniRule"/>
</dbReference>
<dbReference type="Pfam" id="PF00046">
    <property type="entry name" value="Homeodomain"/>
    <property type="match status" value="1"/>
</dbReference>
<organism evidence="9 10">
    <name type="scientific">Paramuricea clavata</name>
    <name type="common">Red gorgonian</name>
    <name type="synonym">Violescent sea-whip</name>
    <dbReference type="NCBI Taxonomy" id="317549"/>
    <lineage>
        <taxon>Eukaryota</taxon>
        <taxon>Metazoa</taxon>
        <taxon>Cnidaria</taxon>
        <taxon>Anthozoa</taxon>
        <taxon>Octocorallia</taxon>
        <taxon>Malacalcyonacea</taxon>
        <taxon>Plexauridae</taxon>
        <taxon>Paramuricea</taxon>
    </lineage>
</organism>
<name>A0A7D9L5H0_PARCT</name>
<comment type="caution">
    <text evidence="9">The sequence shown here is derived from an EMBL/GenBank/DDBJ whole genome shotgun (WGS) entry which is preliminary data.</text>
</comment>
<keyword evidence="3 6" id="KW-0238">DNA-binding</keyword>
<dbReference type="AlphaFoldDB" id="A0A7D9L5H0"/>
<keyword evidence="2" id="KW-0217">Developmental protein</keyword>
<dbReference type="InterPro" id="IPR017970">
    <property type="entry name" value="Homeobox_CS"/>
</dbReference>
<keyword evidence="5 6" id="KW-0539">Nucleus</keyword>
<feature type="DNA-binding region" description="Homeobox" evidence="6">
    <location>
        <begin position="125"/>
        <end position="184"/>
    </location>
</feature>
<evidence type="ECO:0000256" key="7">
    <source>
        <dbReference type="RuleBase" id="RU000682"/>
    </source>
</evidence>
<dbReference type="InterPro" id="IPR050848">
    <property type="entry name" value="Homeobox_TF"/>
</dbReference>
<keyword evidence="4 6" id="KW-0371">Homeobox</keyword>
<proteinExistence type="predicted"/>
<dbReference type="Proteomes" id="UP001152795">
    <property type="component" value="Unassembled WGS sequence"/>
</dbReference>
<dbReference type="FunFam" id="1.10.10.60:FF:000417">
    <property type="entry name" value="Even-skipped homeobox 1"/>
    <property type="match status" value="1"/>
</dbReference>
<sequence>MASSVASSPYSIASLIASDPVKPKMGSSISPMAMEQASSSEPDVEHSSGQAVLENEGKSQPKSTSRCSCFACTQPSAFSPFKNAFGPGSEVNPFSSIPSVRSFADYVYIPTKVSSAKKKKKESKTRRQRTTFTSEQTLKLELEFHQNEYITRSRRFELAASLKLTETQVKIWFQNRRAKDKRIEKAQLDQHFRISGYPTGLLYHRAAYYGFCNSSPYYKTPTTPDSATLSTQPALL</sequence>
<dbReference type="PANTHER" id="PTHR24333:SF8">
    <property type="entry name" value="HOMEOBOX PROTEIN CEH-62"/>
    <property type="match status" value="1"/>
</dbReference>
<accession>A0A7D9L5H0</accession>
<protein>
    <submittedName>
        <fullName evidence="9">Homeobox rough-like</fullName>
    </submittedName>
</protein>
<dbReference type="CDD" id="cd00086">
    <property type="entry name" value="homeodomain"/>
    <property type="match status" value="1"/>
</dbReference>
<dbReference type="GO" id="GO:0005634">
    <property type="term" value="C:nucleus"/>
    <property type="evidence" value="ECO:0007669"/>
    <property type="project" value="UniProtKB-SubCell"/>
</dbReference>
<evidence type="ECO:0000256" key="8">
    <source>
        <dbReference type="SAM" id="MobiDB-lite"/>
    </source>
</evidence>
<evidence type="ECO:0000313" key="10">
    <source>
        <dbReference type="Proteomes" id="UP001152795"/>
    </source>
</evidence>